<protein>
    <submittedName>
        <fullName evidence="2">Uncharacterized protein</fullName>
    </submittedName>
</protein>
<feature type="compositionally biased region" description="Basic and acidic residues" evidence="1">
    <location>
        <begin position="134"/>
        <end position="146"/>
    </location>
</feature>
<gene>
    <name evidence="2" type="ORF">PoB_002757600</name>
</gene>
<comment type="caution">
    <text evidence="2">The sequence shown here is derived from an EMBL/GenBank/DDBJ whole genome shotgun (WGS) entry which is preliminary data.</text>
</comment>
<sequence length="155" mass="17059">MLVLRIVNLVRIDSHSGLPRTPASSCYIFEIPSCHDLKALALHLYQAKRIDIHIHKQPGGYRCFSLQGRGGHRHADGGKKIASILYHLTSLKPLVIKLFGPCRLLVGSDQLETGPCRSQGEVASICAIDFKRTESKNQEEKEKGGGGDDEEGKVE</sequence>
<feature type="region of interest" description="Disordered" evidence="1">
    <location>
        <begin position="134"/>
        <end position="155"/>
    </location>
</feature>
<evidence type="ECO:0000313" key="2">
    <source>
        <dbReference type="EMBL" id="GFO01071.1"/>
    </source>
</evidence>
<dbReference type="Proteomes" id="UP000735302">
    <property type="component" value="Unassembled WGS sequence"/>
</dbReference>
<dbReference type="AlphaFoldDB" id="A0AAV3ZYS8"/>
<keyword evidence="3" id="KW-1185">Reference proteome</keyword>
<dbReference type="EMBL" id="BLXT01003184">
    <property type="protein sequence ID" value="GFO01071.1"/>
    <property type="molecule type" value="Genomic_DNA"/>
</dbReference>
<reference evidence="2 3" key="1">
    <citation type="journal article" date="2021" name="Elife">
        <title>Chloroplast acquisition without the gene transfer in kleptoplastic sea slugs, Plakobranchus ocellatus.</title>
        <authorList>
            <person name="Maeda T."/>
            <person name="Takahashi S."/>
            <person name="Yoshida T."/>
            <person name="Shimamura S."/>
            <person name="Takaki Y."/>
            <person name="Nagai Y."/>
            <person name="Toyoda A."/>
            <person name="Suzuki Y."/>
            <person name="Arimoto A."/>
            <person name="Ishii H."/>
            <person name="Satoh N."/>
            <person name="Nishiyama T."/>
            <person name="Hasebe M."/>
            <person name="Maruyama T."/>
            <person name="Minagawa J."/>
            <person name="Obokata J."/>
            <person name="Shigenobu S."/>
        </authorList>
    </citation>
    <scope>NUCLEOTIDE SEQUENCE [LARGE SCALE GENOMIC DNA]</scope>
</reference>
<proteinExistence type="predicted"/>
<accession>A0AAV3ZYS8</accession>
<name>A0AAV3ZYS8_9GAST</name>
<evidence type="ECO:0000256" key="1">
    <source>
        <dbReference type="SAM" id="MobiDB-lite"/>
    </source>
</evidence>
<evidence type="ECO:0000313" key="3">
    <source>
        <dbReference type="Proteomes" id="UP000735302"/>
    </source>
</evidence>
<organism evidence="2 3">
    <name type="scientific">Plakobranchus ocellatus</name>
    <dbReference type="NCBI Taxonomy" id="259542"/>
    <lineage>
        <taxon>Eukaryota</taxon>
        <taxon>Metazoa</taxon>
        <taxon>Spiralia</taxon>
        <taxon>Lophotrochozoa</taxon>
        <taxon>Mollusca</taxon>
        <taxon>Gastropoda</taxon>
        <taxon>Heterobranchia</taxon>
        <taxon>Euthyneura</taxon>
        <taxon>Panpulmonata</taxon>
        <taxon>Sacoglossa</taxon>
        <taxon>Placobranchoidea</taxon>
        <taxon>Plakobranchidae</taxon>
        <taxon>Plakobranchus</taxon>
    </lineage>
</organism>